<keyword evidence="1" id="KW-0732">Signal</keyword>
<dbReference type="KEGG" id="sfiy:F0344_08750"/>
<feature type="signal peptide" evidence="1">
    <location>
        <begin position="1"/>
        <end position="28"/>
    </location>
</feature>
<proteinExistence type="predicted"/>
<organism evidence="2 3">
    <name type="scientific">Streptomyces finlayi</name>
    <dbReference type="NCBI Taxonomy" id="67296"/>
    <lineage>
        <taxon>Bacteria</taxon>
        <taxon>Bacillati</taxon>
        <taxon>Actinomycetota</taxon>
        <taxon>Actinomycetes</taxon>
        <taxon>Kitasatosporales</taxon>
        <taxon>Streptomycetaceae</taxon>
        <taxon>Streptomyces</taxon>
    </lineage>
</organism>
<dbReference type="PROSITE" id="PS51318">
    <property type="entry name" value="TAT"/>
    <property type="match status" value="1"/>
</dbReference>
<name>A0A7G7BH70_9ACTN</name>
<keyword evidence="3" id="KW-1185">Reference proteome</keyword>
<gene>
    <name evidence="2" type="ORF">F0344_08750</name>
</gene>
<evidence type="ECO:0008006" key="4">
    <source>
        <dbReference type="Google" id="ProtNLM"/>
    </source>
</evidence>
<dbReference type="RefSeq" id="WP_185298240.1">
    <property type="nucleotide sequence ID" value="NZ_CP045702.1"/>
</dbReference>
<evidence type="ECO:0000313" key="3">
    <source>
        <dbReference type="Proteomes" id="UP000515307"/>
    </source>
</evidence>
<feature type="chain" id="PRO_5028966568" description="Secreted protein" evidence="1">
    <location>
        <begin position="29"/>
        <end position="136"/>
    </location>
</feature>
<sequence>MRTTRIRVLGAVAASAALVGLASSPASAGTSVSSWGQSVKSSCANGSHGRFEDAGEIFNLTDSCADGWSAVLKVDVAPYKSDGGYDFTIWNTQSAGNTVSVNKAYAEGTGVCIQAGLGEYSSGEWGMWGYWTCGVS</sequence>
<dbReference type="InterPro" id="IPR006311">
    <property type="entry name" value="TAT_signal"/>
</dbReference>
<dbReference type="AlphaFoldDB" id="A0A7G7BH70"/>
<dbReference type="Proteomes" id="UP000515307">
    <property type="component" value="Chromosome"/>
</dbReference>
<dbReference type="EMBL" id="CP045702">
    <property type="protein sequence ID" value="QNE74685.1"/>
    <property type="molecule type" value="Genomic_DNA"/>
</dbReference>
<evidence type="ECO:0000256" key="1">
    <source>
        <dbReference type="SAM" id="SignalP"/>
    </source>
</evidence>
<accession>A0A7G7BH70</accession>
<evidence type="ECO:0000313" key="2">
    <source>
        <dbReference type="EMBL" id="QNE74685.1"/>
    </source>
</evidence>
<protein>
    <recommendedName>
        <fullName evidence="4">Secreted protein</fullName>
    </recommendedName>
</protein>
<reference evidence="3" key="1">
    <citation type="submission" date="2019-10" db="EMBL/GenBank/DDBJ databases">
        <title>Antimicrobial potential of Antarctic Bacteria.</title>
        <authorList>
            <person name="Benaud N."/>
            <person name="Edwards R.J."/>
            <person name="Ferrari B.C."/>
        </authorList>
    </citation>
    <scope>NUCLEOTIDE SEQUENCE [LARGE SCALE GENOMIC DNA]</scope>
    <source>
        <strain evidence="3">NBSH44</strain>
    </source>
</reference>